<dbReference type="EMBL" id="BTPE01000008">
    <property type="protein sequence ID" value="GMQ34286.1"/>
    <property type="molecule type" value="Genomic_DNA"/>
</dbReference>
<evidence type="ECO:0000313" key="2">
    <source>
        <dbReference type="EMBL" id="GMQ34286.1"/>
    </source>
</evidence>
<accession>A0ABQ6Q287</accession>
<dbReference type="Gene3D" id="3.40.630.30">
    <property type="match status" value="1"/>
</dbReference>
<proteinExistence type="predicted"/>
<gene>
    <name evidence="2" type="ORF">Ataiwa_25580</name>
</gene>
<feature type="domain" description="N-acetyltransferase" evidence="1">
    <location>
        <begin position="1"/>
        <end position="149"/>
    </location>
</feature>
<reference evidence="2 3" key="1">
    <citation type="submission" date="2023-08" db="EMBL/GenBank/DDBJ databases">
        <title>Draft genome sequence of Algoriphagus taiwanensis.</title>
        <authorList>
            <person name="Takatani N."/>
            <person name="Hosokawa M."/>
            <person name="Sawabe T."/>
        </authorList>
    </citation>
    <scope>NUCLEOTIDE SEQUENCE [LARGE SCALE GENOMIC DNA]</scope>
    <source>
        <strain evidence="2 3">JCM 19755</strain>
    </source>
</reference>
<dbReference type="Proteomes" id="UP001307705">
    <property type="component" value="Unassembled WGS sequence"/>
</dbReference>
<evidence type="ECO:0000259" key="1">
    <source>
        <dbReference type="PROSITE" id="PS51186"/>
    </source>
</evidence>
<dbReference type="InterPro" id="IPR000182">
    <property type="entry name" value="GNAT_dom"/>
</dbReference>
<name>A0ABQ6Q287_9BACT</name>
<keyword evidence="3" id="KW-1185">Reference proteome</keyword>
<dbReference type="RefSeq" id="WP_338229110.1">
    <property type="nucleotide sequence ID" value="NZ_BTPE01000008.1"/>
</dbReference>
<organism evidence="2 3">
    <name type="scientific">Algoriphagus taiwanensis</name>
    <dbReference type="NCBI Taxonomy" id="1445656"/>
    <lineage>
        <taxon>Bacteria</taxon>
        <taxon>Pseudomonadati</taxon>
        <taxon>Bacteroidota</taxon>
        <taxon>Cytophagia</taxon>
        <taxon>Cytophagales</taxon>
        <taxon>Cyclobacteriaceae</taxon>
        <taxon>Algoriphagus</taxon>
    </lineage>
</organism>
<evidence type="ECO:0000313" key="3">
    <source>
        <dbReference type="Proteomes" id="UP001307705"/>
    </source>
</evidence>
<protein>
    <recommendedName>
        <fullName evidence="1">N-acetyltransferase domain-containing protein</fullName>
    </recommendedName>
</protein>
<dbReference type="PROSITE" id="PS51186">
    <property type="entry name" value="GNAT"/>
    <property type="match status" value="1"/>
</dbReference>
<comment type="caution">
    <text evidence="2">The sequence shown here is derived from an EMBL/GenBank/DDBJ whole genome shotgun (WGS) entry which is preliminary data.</text>
</comment>
<dbReference type="SUPFAM" id="SSF55729">
    <property type="entry name" value="Acyl-CoA N-acyltransferases (Nat)"/>
    <property type="match status" value="1"/>
</dbReference>
<sequence length="153" mass="17897">MNWLKKIWPFPVDRLIYYYPNEKEFELKPEINGLPLIEKSGEYTLEQAGKSVHRSRVFKSSHLLKSFHYKDPFVVIGDCVTSPDFRGKGIYPQVIRFLGQKYSRNFQVYILVDPTNAPSIAGIEKAGYVFMGRIQGIRLLFFYIKKRISILKN</sequence>
<dbReference type="InterPro" id="IPR016181">
    <property type="entry name" value="Acyl_CoA_acyltransferase"/>
</dbReference>